<accession>A0ABT3GGG3</accession>
<dbReference type="EMBL" id="JAPDDT010000003">
    <property type="protein sequence ID" value="MCW1922705.1"/>
    <property type="molecule type" value="Genomic_DNA"/>
</dbReference>
<feature type="region of interest" description="Disordered" evidence="1">
    <location>
        <begin position="89"/>
        <end position="110"/>
    </location>
</feature>
<organism evidence="2 3">
    <name type="scientific">Luteolibacter arcticus</name>
    <dbReference type="NCBI Taxonomy" id="1581411"/>
    <lineage>
        <taxon>Bacteria</taxon>
        <taxon>Pseudomonadati</taxon>
        <taxon>Verrucomicrobiota</taxon>
        <taxon>Verrucomicrobiia</taxon>
        <taxon>Verrucomicrobiales</taxon>
        <taxon>Verrucomicrobiaceae</taxon>
        <taxon>Luteolibacter</taxon>
    </lineage>
</organism>
<proteinExistence type="predicted"/>
<evidence type="ECO:0000313" key="2">
    <source>
        <dbReference type="EMBL" id="MCW1922705.1"/>
    </source>
</evidence>
<gene>
    <name evidence="2" type="ORF">OKA05_09080</name>
</gene>
<evidence type="ECO:0000313" key="3">
    <source>
        <dbReference type="Proteomes" id="UP001320876"/>
    </source>
</evidence>
<sequence>MSLKLPRPYRRAPKLPLAEALALDCLQSFAADDGLCMHPACDLLVTHLSITPTHADNLLGSLISRHVILLSAKHFAILSPLSRALKKERDRNRHRALKTQSQNHSISHSPPSWSLRTRVLQLFPALRGPVDRPASYNRPAAFEALLKEHPHHHKNACPSDVEILTDACYPGELTTVLTLIEEQRSANRLPVLLFTRKAIYVGVRRAPKR</sequence>
<comment type="caution">
    <text evidence="2">The sequence shown here is derived from an EMBL/GenBank/DDBJ whole genome shotgun (WGS) entry which is preliminary data.</text>
</comment>
<name>A0ABT3GGG3_9BACT</name>
<dbReference type="RefSeq" id="WP_264486813.1">
    <property type="nucleotide sequence ID" value="NZ_JAPDDT010000003.1"/>
</dbReference>
<reference evidence="2 3" key="1">
    <citation type="submission" date="2022-10" db="EMBL/GenBank/DDBJ databases">
        <title>Luteolibacter arcticus strain CCTCC AB 2014275, whole genome shotgun sequencing project.</title>
        <authorList>
            <person name="Zhao G."/>
            <person name="Shen L."/>
        </authorList>
    </citation>
    <scope>NUCLEOTIDE SEQUENCE [LARGE SCALE GENOMIC DNA]</scope>
    <source>
        <strain evidence="2 3">CCTCC AB 2014275</strain>
    </source>
</reference>
<protein>
    <submittedName>
        <fullName evidence="2">Uncharacterized protein</fullName>
    </submittedName>
</protein>
<keyword evidence="3" id="KW-1185">Reference proteome</keyword>
<evidence type="ECO:0000256" key="1">
    <source>
        <dbReference type="SAM" id="MobiDB-lite"/>
    </source>
</evidence>
<dbReference type="Proteomes" id="UP001320876">
    <property type="component" value="Unassembled WGS sequence"/>
</dbReference>
<feature type="compositionally biased region" description="Polar residues" evidence="1">
    <location>
        <begin position="98"/>
        <end position="110"/>
    </location>
</feature>